<dbReference type="Proteomes" id="UP000700059">
    <property type="component" value="Unassembled WGS sequence"/>
</dbReference>
<proteinExistence type="predicted"/>
<keyword evidence="4" id="KW-1185">Reference proteome</keyword>
<evidence type="ECO:0000313" key="4">
    <source>
        <dbReference type="Proteomes" id="UP000700059"/>
    </source>
</evidence>
<dbReference type="InterPro" id="IPR051199">
    <property type="entry name" value="LPS_LOS_Heptosyltrfase"/>
</dbReference>
<dbReference type="CDD" id="cd03789">
    <property type="entry name" value="GT9_LPS_heptosyltransferase"/>
    <property type="match status" value="1"/>
</dbReference>
<dbReference type="InterPro" id="IPR002201">
    <property type="entry name" value="Glyco_trans_9"/>
</dbReference>
<dbReference type="PANTHER" id="PTHR30160:SF1">
    <property type="entry name" value="LIPOPOLYSACCHARIDE 1,2-N-ACETYLGLUCOSAMINETRANSFERASE-RELATED"/>
    <property type="match status" value="1"/>
</dbReference>
<evidence type="ECO:0000256" key="2">
    <source>
        <dbReference type="ARBA" id="ARBA00022679"/>
    </source>
</evidence>
<evidence type="ECO:0000313" key="3">
    <source>
        <dbReference type="EMBL" id="MBX7490363.1"/>
    </source>
</evidence>
<name>A0ABS7JLU2_9HELI</name>
<keyword evidence="2" id="KW-0808">Transferase</keyword>
<dbReference type="PANTHER" id="PTHR30160">
    <property type="entry name" value="TETRAACYLDISACCHARIDE 4'-KINASE-RELATED"/>
    <property type="match status" value="1"/>
</dbReference>
<dbReference type="EMBL" id="JAIGYQ010000002">
    <property type="protein sequence ID" value="MBX7490363.1"/>
    <property type="molecule type" value="Genomic_DNA"/>
</dbReference>
<dbReference type="SUPFAM" id="SSF53756">
    <property type="entry name" value="UDP-Glycosyltransferase/glycogen phosphorylase"/>
    <property type="match status" value="1"/>
</dbReference>
<dbReference type="Pfam" id="PF01075">
    <property type="entry name" value="Glyco_transf_9"/>
    <property type="match status" value="1"/>
</dbReference>
<sequence length="355" mass="39469">MKVLIIILNKIGDVLLTSPLFPNLKAHFGENCQIDMLVNAGTEGLLDTTLLGTIYLLKRPKGIFVGLKSDIALLFTLREQKYDIVLGLTGGERAAFAAFFTGAKVRVGITPHSFWTKHIYTHKISHKPQHIIESNLDALRLLQIPILSKCVCVKVAKDSKAFKNLPKEFVHCHFFSDWLFKCLEDSFCAQIVDFIAQTYQIPCVLTAAPNANEMQKIQTIQILTQSNPIIFAGNLSLEEVALLNTKAKAFIGVDTSIMHLSAANGIPTFAFFGPSFAQLWHPWDNTLQDSIFKNQKGGIQIGKHRIYQEKMPCVPCGNAGCNNTQKSDCLLKLDTKKALNALHEFLSPLLKDSKT</sequence>
<protein>
    <submittedName>
        <fullName evidence="3">Lipopolysaccharide heptosyltransferase family protein</fullName>
    </submittedName>
</protein>
<gene>
    <name evidence="3" type="ORF">K4G57_02565</name>
</gene>
<dbReference type="Gene3D" id="3.40.50.2000">
    <property type="entry name" value="Glycogen Phosphorylase B"/>
    <property type="match status" value="2"/>
</dbReference>
<reference evidence="3 4" key="1">
    <citation type="submission" date="2021-08" db="EMBL/GenBank/DDBJ databases">
        <title>Helicobacter spp. isolated from feces of Anatolian Ground Squirrel (Spermophilus xanthoprymnus) in Turkey.</title>
        <authorList>
            <person name="Aydin F."/>
            <person name="Abay S."/>
            <person name="Kayman T."/>
            <person name="Karakaya E."/>
            <person name="Saticioglu I.B."/>
        </authorList>
    </citation>
    <scope>NUCLEOTIDE SEQUENCE [LARGE SCALE GENOMIC DNA]</scope>
    <source>
        <strain evidence="3 4">Faydin-H70</strain>
    </source>
</reference>
<accession>A0ABS7JLU2</accession>
<organism evidence="3 4">
    <name type="scientific">Helicobacter turcicus</name>
    <dbReference type="NCBI Taxonomy" id="2867412"/>
    <lineage>
        <taxon>Bacteria</taxon>
        <taxon>Pseudomonadati</taxon>
        <taxon>Campylobacterota</taxon>
        <taxon>Epsilonproteobacteria</taxon>
        <taxon>Campylobacterales</taxon>
        <taxon>Helicobacteraceae</taxon>
        <taxon>Helicobacter</taxon>
    </lineage>
</organism>
<keyword evidence="1" id="KW-0328">Glycosyltransferase</keyword>
<comment type="caution">
    <text evidence="3">The sequence shown here is derived from an EMBL/GenBank/DDBJ whole genome shotgun (WGS) entry which is preliminary data.</text>
</comment>
<evidence type="ECO:0000256" key="1">
    <source>
        <dbReference type="ARBA" id="ARBA00022676"/>
    </source>
</evidence>